<accession>A0A1M4SYW7</accession>
<proteinExistence type="predicted"/>
<protein>
    <submittedName>
        <fullName evidence="1">Uncharacterized protein</fullName>
    </submittedName>
</protein>
<evidence type="ECO:0000313" key="1">
    <source>
        <dbReference type="EMBL" id="SHE37409.1"/>
    </source>
</evidence>
<name>A0A1M4SYW7_9BACT</name>
<dbReference type="EMBL" id="FQUO01000001">
    <property type="protein sequence ID" value="SHE37409.1"/>
    <property type="molecule type" value="Genomic_DNA"/>
</dbReference>
<dbReference type="Proteomes" id="UP000184368">
    <property type="component" value="Unassembled WGS sequence"/>
</dbReference>
<sequence>MYIAWCLCFEPQVKKLMHLSETGLFRTYLHFQPFGIKAG</sequence>
<organism evidence="1 2">
    <name type="scientific">Cnuella takakiae</name>
    <dbReference type="NCBI Taxonomy" id="1302690"/>
    <lineage>
        <taxon>Bacteria</taxon>
        <taxon>Pseudomonadati</taxon>
        <taxon>Bacteroidota</taxon>
        <taxon>Chitinophagia</taxon>
        <taxon>Chitinophagales</taxon>
        <taxon>Chitinophagaceae</taxon>
        <taxon>Cnuella</taxon>
    </lineage>
</organism>
<reference evidence="1 2" key="1">
    <citation type="submission" date="2016-11" db="EMBL/GenBank/DDBJ databases">
        <authorList>
            <person name="Jaros S."/>
            <person name="Januszkiewicz K."/>
            <person name="Wedrychowicz H."/>
        </authorList>
    </citation>
    <scope>NUCLEOTIDE SEQUENCE [LARGE SCALE GENOMIC DNA]</scope>
    <source>
        <strain evidence="1 2">DSM 26897</strain>
    </source>
</reference>
<keyword evidence="2" id="KW-1185">Reference proteome</keyword>
<gene>
    <name evidence="1" type="ORF">SAMN05444008_101282</name>
</gene>
<evidence type="ECO:0000313" key="2">
    <source>
        <dbReference type="Proteomes" id="UP000184368"/>
    </source>
</evidence>
<dbReference type="AlphaFoldDB" id="A0A1M4SYW7"/>